<keyword evidence="2" id="KW-1185">Reference proteome</keyword>
<evidence type="ECO:0000313" key="2">
    <source>
        <dbReference type="Proteomes" id="UP001595704"/>
    </source>
</evidence>
<name>A0ABV7UGL2_9HYPH</name>
<reference evidence="2" key="1">
    <citation type="journal article" date="2019" name="Int. J. Syst. Evol. Microbiol.">
        <title>The Global Catalogue of Microorganisms (GCM) 10K type strain sequencing project: providing services to taxonomists for standard genome sequencing and annotation.</title>
        <authorList>
            <consortium name="The Broad Institute Genomics Platform"/>
            <consortium name="The Broad Institute Genome Sequencing Center for Infectious Disease"/>
            <person name="Wu L."/>
            <person name="Ma J."/>
        </authorList>
    </citation>
    <scope>NUCLEOTIDE SEQUENCE [LARGE SCALE GENOMIC DNA]</scope>
    <source>
        <strain evidence="2">KCTC 42282</strain>
    </source>
</reference>
<proteinExistence type="predicted"/>
<sequence>MKAIIMGADHPQLCARQMDAISVAKRHGCSPIYSSALVVQHAMAGSTNVLAIKNLQADGQ</sequence>
<organism evidence="1 2">
    <name type="scientific">Camelimonas fluminis</name>
    <dbReference type="NCBI Taxonomy" id="1576911"/>
    <lineage>
        <taxon>Bacteria</taxon>
        <taxon>Pseudomonadati</taxon>
        <taxon>Pseudomonadota</taxon>
        <taxon>Alphaproteobacteria</taxon>
        <taxon>Hyphomicrobiales</taxon>
        <taxon>Chelatococcaceae</taxon>
        <taxon>Camelimonas</taxon>
    </lineage>
</organism>
<dbReference type="Proteomes" id="UP001595704">
    <property type="component" value="Unassembled WGS sequence"/>
</dbReference>
<gene>
    <name evidence="1" type="ORF">ACFONL_10670</name>
</gene>
<dbReference type="RefSeq" id="WP_191317838.1">
    <property type="nucleotide sequence ID" value="NZ_BNCG01000001.1"/>
</dbReference>
<evidence type="ECO:0000313" key="1">
    <source>
        <dbReference type="EMBL" id="MFC3637834.1"/>
    </source>
</evidence>
<comment type="caution">
    <text evidence="1">The sequence shown here is derived from an EMBL/GenBank/DDBJ whole genome shotgun (WGS) entry which is preliminary data.</text>
</comment>
<protein>
    <submittedName>
        <fullName evidence="1">Uncharacterized protein</fullName>
    </submittedName>
</protein>
<accession>A0ABV7UGL2</accession>
<dbReference type="EMBL" id="JBHRYC010000050">
    <property type="protein sequence ID" value="MFC3637834.1"/>
    <property type="molecule type" value="Genomic_DNA"/>
</dbReference>